<evidence type="ECO:0000313" key="2">
    <source>
        <dbReference type="EMBL" id="OCT68534.1"/>
    </source>
</evidence>
<name>A0A974C8G0_XENLA</name>
<dbReference type="Proteomes" id="UP000694892">
    <property type="component" value="Chromosome 8L"/>
</dbReference>
<organism evidence="2 3">
    <name type="scientific">Xenopus laevis</name>
    <name type="common">African clawed frog</name>
    <dbReference type="NCBI Taxonomy" id="8355"/>
    <lineage>
        <taxon>Eukaryota</taxon>
        <taxon>Metazoa</taxon>
        <taxon>Chordata</taxon>
        <taxon>Craniata</taxon>
        <taxon>Vertebrata</taxon>
        <taxon>Euteleostomi</taxon>
        <taxon>Amphibia</taxon>
        <taxon>Batrachia</taxon>
        <taxon>Anura</taxon>
        <taxon>Pipoidea</taxon>
        <taxon>Pipidae</taxon>
        <taxon>Xenopodinae</taxon>
        <taxon>Xenopus</taxon>
        <taxon>Xenopus</taxon>
    </lineage>
</organism>
<evidence type="ECO:0000313" key="3">
    <source>
        <dbReference type="Proteomes" id="UP000694892"/>
    </source>
</evidence>
<dbReference type="AlphaFoldDB" id="A0A974C8G0"/>
<dbReference type="EMBL" id="CM004480">
    <property type="protein sequence ID" value="OCT68534.1"/>
    <property type="molecule type" value="Genomic_DNA"/>
</dbReference>
<protein>
    <submittedName>
        <fullName evidence="2">Uncharacterized protein</fullName>
    </submittedName>
</protein>
<reference evidence="3" key="1">
    <citation type="journal article" date="2016" name="Nature">
        <title>Genome evolution in the allotetraploid frog Xenopus laevis.</title>
        <authorList>
            <person name="Session A.M."/>
            <person name="Uno Y."/>
            <person name="Kwon T."/>
            <person name="Chapman J.A."/>
            <person name="Toyoda A."/>
            <person name="Takahashi S."/>
            <person name="Fukui A."/>
            <person name="Hikosaka A."/>
            <person name="Suzuki A."/>
            <person name="Kondo M."/>
            <person name="van Heeringen S.J."/>
            <person name="Quigley I."/>
            <person name="Heinz S."/>
            <person name="Ogino H."/>
            <person name="Ochi H."/>
            <person name="Hellsten U."/>
            <person name="Lyons J.B."/>
            <person name="Simakov O."/>
            <person name="Putnam N."/>
            <person name="Stites J."/>
            <person name="Kuroki Y."/>
            <person name="Tanaka T."/>
            <person name="Michiue T."/>
            <person name="Watanabe M."/>
            <person name="Bogdanovic O."/>
            <person name="Lister R."/>
            <person name="Georgiou G."/>
            <person name="Paranjpe S.S."/>
            <person name="van Kruijsbergen I."/>
            <person name="Shu S."/>
            <person name="Carlson J."/>
            <person name="Kinoshita T."/>
            <person name="Ohta Y."/>
            <person name="Mawaribuchi S."/>
            <person name="Jenkins J."/>
            <person name="Grimwood J."/>
            <person name="Schmutz J."/>
            <person name="Mitros T."/>
            <person name="Mozaffari S.V."/>
            <person name="Suzuki Y."/>
            <person name="Haramoto Y."/>
            <person name="Yamamoto T.S."/>
            <person name="Takagi C."/>
            <person name="Heald R."/>
            <person name="Miller K."/>
            <person name="Haudenschild C."/>
            <person name="Kitzman J."/>
            <person name="Nakayama T."/>
            <person name="Izutsu Y."/>
            <person name="Robert J."/>
            <person name="Fortriede J."/>
            <person name="Burns K."/>
            <person name="Lotay V."/>
            <person name="Karimi K."/>
            <person name="Yasuoka Y."/>
            <person name="Dichmann D.S."/>
            <person name="Flajnik M.F."/>
            <person name="Houston D.W."/>
            <person name="Shendure J."/>
            <person name="DuPasquier L."/>
            <person name="Vize P.D."/>
            <person name="Zorn A.M."/>
            <person name="Ito M."/>
            <person name="Marcotte E.M."/>
            <person name="Wallingford J.B."/>
            <person name="Ito Y."/>
            <person name="Asashima M."/>
            <person name="Ueno N."/>
            <person name="Matsuda Y."/>
            <person name="Veenstra G.J."/>
            <person name="Fujiyama A."/>
            <person name="Harland R.M."/>
            <person name="Taira M."/>
            <person name="Rokhsar D.S."/>
        </authorList>
    </citation>
    <scope>NUCLEOTIDE SEQUENCE [LARGE SCALE GENOMIC DNA]</scope>
    <source>
        <strain evidence="3">J</strain>
    </source>
</reference>
<evidence type="ECO:0000256" key="1">
    <source>
        <dbReference type="SAM" id="MobiDB-lite"/>
    </source>
</evidence>
<proteinExistence type="predicted"/>
<gene>
    <name evidence="2" type="ORF">XELAEV_18039835mg</name>
</gene>
<accession>A0A974C8G0</accession>
<sequence>MRSRSVPVTIPTAHAPEDAGQSRKKTRVGKDGDCELRGQDLRRGVSNKLGAFAQGDRTTFTLDLQHTSLTYSPALHSPKVMWVSASPIPKFISHCIAVHRLSKLPNPKFSLPLTGNPNLVYQPAATTLFPNLILHPLHHSSDSIPLVFLVPLSA</sequence>
<feature type="region of interest" description="Disordered" evidence="1">
    <location>
        <begin position="1"/>
        <end position="32"/>
    </location>
</feature>